<organism evidence="1 2">
    <name type="scientific">Caballeronia temeraria</name>
    <dbReference type="NCBI Taxonomy" id="1777137"/>
    <lineage>
        <taxon>Bacteria</taxon>
        <taxon>Pseudomonadati</taxon>
        <taxon>Pseudomonadota</taxon>
        <taxon>Betaproteobacteria</taxon>
        <taxon>Burkholderiales</taxon>
        <taxon>Burkholderiaceae</taxon>
        <taxon>Caballeronia</taxon>
    </lineage>
</organism>
<evidence type="ECO:0000313" key="1">
    <source>
        <dbReference type="EMBL" id="SAK79562.1"/>
    </source>
</evidence>
<sequence>MNCTYQYQGFDIEVSVEAGVNWRGGRAASEEVGYVAVVRICKAGSAVAIFSPLRFGEAQGKPFPSEADALMGGYSAGRRIVDDLFDS</sequence>
<accession>A0A158CBA1</accession>
<dbReference type="EMBL" id="FCOI02000021">
    <property type="protein sequence ID" value="SAK79562.1"/>
    <property type="molecule type" value="Genomic_DNA"/>
</dbReference>
<dbReference type="RefSeq" id="WP_061163038.1">
    <property type="nucleotide sequence ID" value="NZ_FCOI02000021.1"/>
</dbReference>
<protein>
    <submittedName>
        <fullName evidence="1">Uncharacterized protein</fullName>
    </submittedName>
</protein>
<evidence type="ECO:0000313" key="2">
    <source>
        <dbReference type="Proteomes" id="UP000054624"/>
    </source>
</evidence>
<dbReference type="Proteomes" id="UP000054624">
    <property type="component" value="Unassembled WGS sequence"/>
</dbReference>
<gene>
    <name evidence="1" type="ORF">AWB76_05344</name>
</gene>
<dbReference type="AlphaFoldDB" id="A0A158CBA1"/>
<dbReference type="OrthoDB" id="9026016at2"/>
<keyword evidence="2" id="KW-1185">Reference proteome</keyword>
<name>A0A158CBA1_9BURK</name>
<reference evidence="2" key="1">
    <citation type="submission" date="2016-01" db="EMBL/GenBank/DDBJ databases">
        <authorList>
            <person name="Peeters Charlotte."/>
        </authorList>
    </citation>
    <scope>NUCLEOTIDE SEQUENCE [LARGE SCALE GENOMIC DNA]</scope>
</reference>
<proteinExistence type="predicted"/>